<keyword evidence="4" id="KW-0804">Transcription</keyword>
<reference evidence="8 9" key="1">
    <citation type="submission" date="2020-08" db="EMBL/GenBank/DDBJ databases">
        <title>Genomic Encyclopedia of Type Strains, Phase III (KMG-III): the genomes of soil and plant-associated and newly described type strains.</title>
        <authorList>
            <person name="Whitman W."/>
        </authorList>
    </citation>
    <scope>NUCLEOTIDE SEQUENCE [LARGE SCALE GENOMIC DNA]</scope>
    <source>
        <strain evidence="8 9">CECT 3303</strain>
    </source>
</reference>
<organism evidence="8 9">
    <name type="scientific">Planomonospora venezuelensis</name>
    <dbReference type="NCBI Taxonomy" id="1999"/>
    <lineage>
        <taxon>Bacteria</taxon>
        <taxon>Bacillati</taxon>
        <taxon>Actinomycetota</taxon>
        <taxon>Actinomycetes</taxon>
        <taxon>Streptosporangiales</taxon>
        <taxon>Streptosporangiaceae</taxon>
        <taxon>Planomonospora</taxon>
    </lineage>
</organism>
<feature type="region of interest" description="Disordered" evidence="6">
    <location>
        <begin position="1"/>
        <end position="21"/>
    </location>
</feature>
<dbReference type="PROSITE" id="PS50977">
    <property type="entry name" value="HTH_TETR_2"/>
    <property type="match status" value="1"/>
</dbReference>
<accession>A0A841DAU2</accession>
<evidence type="ECO:0000313" key="9">
    <source>
        <dbReference type="Proteomes" id="UP000562352"/>
    </source>
</evidence>
<evidence type="ECO:0000256" key="5">
    <source>
        <dbReference type="PROSITE-ProRule" id="PRU00335"/>
    </source>
</evidence>
<dbReference type="InterPro" id="IPR001647">
    <property type="entry name" value="HTH_TetR"/>
</dbReference>
<evidence type="ECO:0000313" key="8">
    <source>
        <dbReference type="EMBL" id="MBB5965574.1"/>
    </source>
</evidence>
<name>A0A841DAU2_PLAVE</name>
<dbReference type="InterPro" id="IPR009057">
    <property type="entry name" value="Homeodomain-like_sf"/>
</dbReference>
<dbReference type="GO" id="GO:0046677">
    <property type="term" value="P:response to antibiotic"/>
    <property type="evidence" value="ECO:0007669"/>
    <property type="project" value="InterPro"/>
</dbReference>
<dbReference type="Pfam" id="PF00440">
    <property type="entry name" value="TetR_N"/>
    <property type="match status" value="1"/>
</dbReference>
<dbReference type="SUPFAM" id="SSF48498">
    <property type="entry name" value="Tetracyclin repressor-like, C-terminal domain"/>
    <property type="match status" value="1"/>
</dbReference>
<keyword evidence="2" id="KW-0805">Transcription regulation</keyword>
<dbReference type="AlphaFoldDB" id="A0A841DAU2"/>
<protein>
    <submittedName>
        <fullName evidence="8">AcrR family transcriptional regulator</fullName>
    </submittedName>
</protein>
<dbReference type="InterPro" id="IPR036271">
    <property type="entry name" value="Tet_transcr_reg_TetR-rel_C_sf"/>
</dbReference>
<dbReference type="SUPFAM" id="SSF46689">
    <property type="entry name" value="Homeodomain-like"/>
    <property type="match status" value="1"/>
</dbReference>
<proteinExistence type="predicted"/>
<dbReference type="InterPro" id="IPR004111">
    <property type="entry name" value="Repressor_TetR_C"/>
</dbReference>
<dbReference type="Gene3D" id="1.10.357.10">
    <property type="entry name" value="Tetracycline Repressor, domain 2"/>
    <property type="match status" value="1"/>
</dbReference>
<evidence type="ECO:0000256" key="6">
    <source>
        <dbReference type="SAM" id="MobiDB-lite"/>
    </source>
</evidence>
<keyword evidence="1" id="KW-0678">Repressor</keyword>
<evidence type="ECO:0000256" key="3">
    <source>
        <dbReference type="ARBA" id="ARBA00023125"/>
    </source>
</evidence>
<comment type="caution">
    <text evidence="8">The sequence shown here is derived from an EMBL/GenBank/DDBJ whole genome shotgun (WGS) entry which is preliminary data.</text>
</comment>
<feature type="region of interest" description="Disordered" evidence="6">
    <location>
        <begin position="240"/>
        <end position="261"/>
    </location>
</feature>
<dbReference type="RefSeq" id="WP_338047907.1">
    <property type="nucleotide sequence ID" value="NZ_BAAAWZ010000001.1"/>
</dbReference>
<sequence length="261" mass="29140">MEKPFTSVWTRESRPAKSPGLSRDQIVRAAMEILDAEGVDALSMRRLGAKLGSGATSIYWHIAHKDELMELVMDEVYGKVPLPDPEVTGWEDMVSILAYGLRTTLSEHPWVIPLIGTRPSLGPRAMDLSYRMQKAFERAGFAGPMLDYTLSVVLAFVLGWTGPEIAWRATRERSGLTGEEMDAAMRETVHRAARDYPEVVKRYDEHPVQDPEIVQALAFDFGLTCILDGLRTRLAAGQDDNRRFTAPPSTAENDESAKNMM</sequence>
<evidence type="ECO:0000256" key="1">
    <source>
        <dbReference type="ARBA" id="ARBA00022491"/>
    </source>
</evidence>
<dbReference type="GO" id="GO:0045892">
    <property type="term" value="P:negative regulation of DNA-templated transcription"/>
    <property type="evidence" value="ECO:0007669"/>
    <property type="project" value="InterPro"/>
</dbReference>
<evidence type="ECO:0000256" key="4">
    <source>
        <dbReference type="ARBA" id="ARBA00023163"/>
    </source>
</evidence>
<keyword evidence="3 5" id="KW-0238">DNA-binding</keyword>
<evidence type="ECO:0000259" key="7">
    <source>
        <dbReference type="PROSITE" id="PS50977"/>
    </source>
</evidence>
<feature type="DNA-binding region" description="H-T-H motif" evidence="5">
    <location>
        <begin position="43"/>
        <end position="62"/>
    </location>
</feature>
<dbReference type="GO" id="GO:0003700">
    <property type="term" value="F:DNA-binding transcription factor activity"/>
    <property type="evidence" value="ECO:0007669"/>
    <property type="project" value="TreeGrafter"/>
</dbReference>
<dbReference type="PANTHER" id="PTHR30055">
    <property type="entry name" value="HTH-TYPE TRANSCRIPTIONAL REGULATOR RUTR"/>
    <property type="match status" value="1"/>
</dbReference>
<dbReference type="GO" id="GO:0000976">
    <property type="term" value="F:transcription cis-regulatory region binding"/>
    <property type="evidence" value="ECO:0007669"/>
    <property type="project" value="TreeGrafter"/>
</dbReference>
<evidence type="ECO:0000256" key="2">
    <source>
        <dbReference type="ARBA" id="ARBA00023015"/>
    </source>
</evidence>
<dbReference type="Gene3D" id="1.10.10.60">
    <property type="entry name" value="Homeodomain-like"/>
    <property type="match status" value="1"/>
</dbReference>
<dbReference type="Proteomes" id="UP000562352">
    <property type="component" value="Unassembled WGS sequence"/>
</dbReference>
<feature type="domain" description="HTH tetR-type" evidence="7">
    <location>
        <begin position="20"/>
        <end position="80"/>
    </location>
</feature>
<keyword evidence="9" id="KW-1185">Reference proteome</keyword>
<gene>
    <name evidence="8" type="ORF">FHS22_004864</name>
</gene>
<dbReference type="PANTHER" id="PTHR30055:SF151">
    <property type="entry name" value="TRANSCRIPTIONAL REGULATORY PROTEIN"/>
    <property type="match status" value="1"/>
</dbReference>
<dbReference type="InterPro" id="IPR003012">
    <property type="entry name" value="Tet_transcr_reg_TetR"/>
</dbReference>
<dbReference type="Pfam" id="PF02909">
    <property type="entry name" value="TetR_C_1"/>
    <property type="match status" value="1"/>
</dbReference>
<dbReference type="PRINTS" id="PR00400">
    <property type="entry name" value="TETREPRESSOR"/>
</dbReference>
<dbReference type="InterPro" id="IPR050109">
    <property type="entry name" value="HTH-type_TetR-like_transc_reg"/>
</dbReference>
<dbReference type="EMBL" id="JACHJJ010000018">
    <property type="protein sequence ID" value="MBB5965574.1"/>
    <property type="molecule type" value="Genomic_DNA"/>
</dbReference>